<dbReference type="InterPro" id="IPR051166">
    <property type="entry name" value="Threonine_Synthase"/>
</dbReference>
<dbReference type="Proteomes" id="UP000693970">
    <property type="component" value="Unassembled WGS sequence"/>
</dbReference>
<organism evidence="2 3">
    <name type="scientific">Nitzschia inconspicua</name>
    <dbReference type="NCBI Taxonomy" id="303405"/>
    <lineage>
        <taxon>Eukaryota</taxon>
        <taxon>Sar</taxon>
        <taxon>Stramenopiles</taxon>
        <taxon>Ochrophyta</taxon>
        <taxon>Bacillariophyta</taxon>
        <taxon>Bacillariophyceae</taxon>
        <taxon>Bacillariophycidae</taxon>
        <taxon>Bacillariales</taxon>
        <taxon>Bacillariaceae</taxon>
        <taxon>Nitzschia</taxon>
    </lineage>
</organism>
<name>A0A9K3PAU8_9STRA</name>
<dbReference type="GO" id="GO:0004795">
    <property type="term" value="F:threonine synthase activity"/>
    <property type="evidence" value="ECO:0007669"/>
    <property type="project" value="TreeGrafter"/>
</dbReference>
<sequence length="514" mass="58106">MKFVSTRDASQLFSLGEALFSGYAPDGGLLVPQWLPQVDEATLQKWSQLDYLDLSVEVLYPFVQDDMSRNELHELLEMALKGFDTDLKNLVPVVPMSLEGNNEAPNIFIAELFHGPTFCFKDFGLRVTIQWLNFFATRRNASVTLIVSTTGDTGPAAVQAVQDCNSSSRLGVLVHFPKGQISDFQRKQLTTATSTRVKIVAFQGGGDDMDVPIKNIIMTSKSIHTNDKNRVVCGVNSYNIGRPLMQMVHFVWTYLRVAERRKRDHPSENLQLDIVVPTGAMGNLAGCYMAKKMGVPLGILCAGVNINDITDVVFRTGKLERNIDQQLKKTLSDAINIQLPYNMERLLFYLTEQDHDQIRDWYSQLEGPGRFCDISTSNRWWSKLKSEFQSARVTDEELCEAMRSTLHQYGYWADPHTCVALAAAKKLGYWNEKSNPVAIMATAAPCKFQEAMTKALGVEKWQEYERLHFPTRGKILNEMKEIPTTVYASDATKTLAENQRDWEAKARELIEQFS</sequence>
<gene>
    <name evidence="2" type="ORF">IV203_024176</name>
</gene>
<dbReference type="Pfam" id="PF14821">
    <property type="entry name" value="Thr_synth_N"/>
    <property type="match status" value="1"/>
</dbReference>
<feature type="domain" description="Threonine synthase N-terminal" evidence="1">
    <location>
        <begin position="2"/>
        <end position="79"/>
    </location>
</feature>
<evidence type="ECO:0000313" key="3">
    <source>
        <dbReference type="Proteomes" id="UP000693970"/>
    </source>
</evidence>
<reference evidence="2" key="1">
    <citation type="journal article" date="2021" name="Sci. Rep.">
        <title>Diploid genomic architecture of Nitzschia inconspicua, an elite biomass production diatom.</title>
        <authorList>
            <person name="Oliver A."/>
            <person name="Podell S."/>
            <person name="Pinowska A."/>
            <person name="Traller J.C."/>
            <person name="Smith S.R."/>
            <person name="McClure R."/>
            <person name="Beliaev A."/>
            <person name="Bohutskyi P."/>
            <person name="Hill E.A."/>
            <person name="Rabines A."/>
            <person name="Zheng H."/>
            <person name="Allen L.Z."/>
            <person name="Kuo A."/>
            <person name="Grigoriev I.V."/>
            <person name="Allen A.E."/>
            <person name="Hazlebeck D."/>
            <person name="Allen E.E."/>
        </authorList>
    </citation>
    <scope>NUCLEOTIDE SEQUENCE</scope>
    <source>
        <strain evidence="2">Hildebrandi</strain>
    </source>
</reference>
<dbReference type="EMBL" id="JAGRRH010000027">
    <property type="protein sequence ID" value="KAG7340633.1"/>
    <property type="molecule type" value="Genomic_DNA"/>
</dbReference>
<dbReference type="OrthoDB" id="5203861at2759"/>
<dbReference type="PANTHER" id="PTHR42690">
    <property type="entry name" value="THREONINE SYNTHASE FAMILY MEMBER"/>
    <property type="match status" value="1"/>
</dbReference>
<dbReference type="InterPro" id="IPR029144">
    <property type="entry name" value="Thr_synth_N"/>
</dbReference>
<proteinExistence type="predicted"/>
<reference evidence="2" key="2">
    <citation type="submission" date="2021-04" db="EMBL/GenBank/DDBJ databases">
        <authorList>
            <person name="Podell S."/>
        </authorList>
    </citation>
    <scope>NUCLEOTIDE SEQUENCE</scope>
    <source>
        <strain evidence="2">Hildebrandi</strain>
    </source>
</reference>
<dbReference type="GO" id="GO:0009088">
    <property type="term" value="P:threonine biosynthetic process"/>
    <property type="evidence" value="ECO:0007669"/>
    <property type="project" value="TreeGrafter"/>
</dbReference>
<dbReference type="AlphaFoldDB" id="A0A9K3PAU8"/>
<evidence type="ECO:0000313" key="2">
    <source>
        <dbReference type="EMBL" id="KAG7340633.1"/>
    </source>
</evidence>
<dbReference type="Pfam" id="PF24857">
    <property type="entry name" value="THR4_C"/>
    <property type="match status" value="1"/>
</dbReference>
<comment type="caution">
    <text evidence="2">The sequence shown here is derived from an EMBL/GenBank/DDBJ whole genome shotgun (WGS) entry which is preliminary data.</text>
</comment>
<keyword evidence="3" id="KW-1185">Reference proteome</keyword>
<dbReference type="PANTHER" id="PTHR42690:SF1">
    <property type="entry name" value="THREONINE SYNTHASE-LIKE 2"/>
    <property type="match status" value="1"/>
</dbReference>
<evidence type="ECO:0000259" key="1">
    <source>
        <dbReference type="Pfam" id="PF14821"/>
    </source>
</evidence>
<accession>A0A9K3PAU8</accession>
<protein>
    <submittedName>
        <fullName evidence="2">Threonine synthase</fullName>
    </submittedName>
</protein>